<dbReference type="AlphaFoldDB" id="A0A0E0K0C1"/>
<reference evidence="2" key="2">
    <citation type="submission" date="2018-05" db="EMBL/GenBank/DDBJ databases">
        <title>OpunRS2 (Oryza punctata Reference Sequence Version 2).</title>
        <authorList>
            <person name="Zhang J."/>
            <person name="Kudrna D."/>
            <person name="Lee S."/>
            <person name="Talag J."/>
            <person name="Welchert J."/>
            <person name="Wing R.A."/>
        </authorList>
    </citation>
    <scope>NUCLEOTIDE SEQUENCE [LARGE SCALE GENOMIC DNA]</scope>
</reference>
<dbReference type="Proteomes" id="UP000026962">
    <property type="component" value="Chromosome 2"/>
</dbReference>
<keyword evidence="3" id="KW-1185">Reference proteome</keyword>
<reference evidence="2" key="1">
    <citation type="submission" date="2015-04" db="UniProtKB">
        <authorList>
            <consortium name="EnsemblPlants"/>
        </authorList>
    </citation>
    <scope>IDENTIFICATION</scope>
</reference>
<feature type="region of interest" description="Disordered" evidence="1">
    <location>
        <begin position="1"/>
        <end position="28"/>
    </location>
</feature>
<feature type="region of interest" description="Disordered" evidence="1">
    <location>
        <begin position="47"/>
        <end position="88"/>
    </location>
</feature>
<sequence length="88" mass="8734">MDMTPRSPSRSTSCSSTAAPLVTSGTTRLLPVGDHPFGCDVLLQAAKAAEEPRPEPSGSPLVEVDGDGMGLYAEGMGGGNGGNSSAVA</sequence>
<evidence type="ECO:0000256" key="1">
    <source>
        <dbReference type="SAM" id="MobiDB-lite"/>
    </source>
</evidence>
<proteinExistence type="predicted"/>
<accession>A0A0E0K0C1</accession>
<evidence type="ECO:0000313" key="2">
    <source>
        <dbReference type="EnsemblPlants" id="OPUNC02G16280.1"/>
    </source>
</evidence>
<dbReference type="HOGENOM" id="CLU_2472920_0_0_1"/>
<protein>
    <submittedName>
        <fullName evidence="2">Uncharacterized protein</fullName>
    </submittedName>
</protein>
<evidence type="ECO:0000313" key="3">
    <source>
        <dbReference type="Proteomes" id="UP000026962"/>
    </source>
</evidence>
<feature type="compositionally biased region" description="Low complexity" evidence="1">
    <location>
        <begin position="1"/>
        <end position="20"/>
    </location>
</feature>
<name>A0A0E0K0C1_ORYPU</name>
<dbReference type="Gramene" id="OPUNC02G16280.1">
    <property type="protein sequence ID" value="OPUNC02G16280.1"/>
    <property type="gene ID" value="OPUNC02G16280"/>
</dbReference>
<dbReference type="EnsemblPlants" id="OPUNC02G16280.1">
    <property type="protein sequence ID" value="OPUNC02G16280.1"/>
    <property type="gene ID" value="OPUNC02G16280"/>
</dbReference>
<organism evidence="2">
    <name type="scientific">Oryza punctata</name>
    <name type="common">Red rice</name>
    <dbReference type="NCBI Taxonomy" id="4537"/>
    <lineage>
        <taxon>Eukaryota</taxon>
        <taxon>Viridiplantae</taxon>
        <taxon>Streptophyta</taxon>
        <taxon>Embryophyta</taxon>
        <taxon>Tracheophyta</taxon>
        <taxon>Spermatophyta</taxon>
        <taxon>Magnoliopsida</taxon>
        <taxon>Liliopsida</taxon>
        <taxon>Poales</taxon>
        <taxon>Poaceae</taxon>
        <taxon>BOP clade</taxon>
        <taxon>Oryzoideae</taxon>
        <taxon>Oryzeae</taxon>
        <taxon>Oryzinae</taxon>
        <taxon>Oryza</taxon>
    </lineage>
</organism>